<dbReference type="InterPro" id="IPR029060">
    <property type="entry name" value="PIN-like_dom_sf"/>
</dbReference>
<evidence type="ECO:0000259" key="4">
    <source>
        <dbReference type="SMART" id="SM00484"/>
    </source>
</evidence>
<gene>
    <name evidence="5" type="ORF">GSMUA_102560.1</name>
</gene>
<organism evidence="5">
    <name type="scientific">Musa acuminata subsp. malaccensis</name>
    <name type="common">Wild banana</name>
    <name type="synonym">Musa malaccensis</name>
    <dbReference type="NCBI Taxonomy" id="214687"/>
    <lineage>
        <taxon>Eukaryota</taxon>
        <taxon>Viridiplantae</taxon>
        <taxon>Streptophyta</taxon>
        <taxon>Embryophyta</taxon>
        <taxon>Tracheophyta</taxon>
        <taxon>Spermatophyta</taxon>
        <taxon>Magnoliopsida</taxon>
        <taxon>Liliopsida</taxon>
        <taxon>Zingiberales</taxon>
        <taxon>Musaceae</taxon>
        <taxon>Musa</taxon>
    </lineage>
</organism>
<dbReference type="Gene3D" id="3.40.50.1010">
    <property type="entry name" value="5'-nuclease"/>
    <property type="match status" value="1"/>
</dbReference>
<protein>
    <submittedName>
        <fullName evidence="5">(wild Malaysian banana) hypothetical protein</fullName>
    </submittedName>
</protein>
<evidence type="ECO:0000313" key="5">
    <source>
        <dbReference type="EMBL" id="CAG1852146.1"/>
    </source>
</evidence>
<dbReference type="CDD" id="cd09904">
    <property type="entry name" value="H3TH_XPG"/>
    <property type="match status" value="1"/>
</dbReference>
<dbReference type="Gene3D" id="1.10.150.20">
    <property type="entry name" value="5' to 3' exonuclease, C-terminal subdomain"/>
    <property type="match status" value="1"/>
</dbReference>
<reference evidence="5" key="1">
    <citation type="submission" date="2021-03" db="EMBL/GenBank/DDBJ databases">
        <authorList>
            <consortium name="Genoscope - CEA"/>
            <person name="William W."/>
        </authorList>
    </citation>
    <scope>NUCLEOTIDE SEQUENCE</scope>
    <source>
        <strain evidence="5">Doubled-haploid Pahang</strain>
    </source>
</reference>
<dbReference type="SUPFAM" id="SSF47807">
    <property type="entry name" value="5' to 3' exonuclease, C-terminal subdomain"/>
    <property type="match status" value="1"/>
</dbReference>
<keyword evidence="2" id="KW-0539">Nucleus</keyword>
<feature type="compositionally biased region" description="Polar residues" evidence="3">
    <location>
        <begin position="156"/>
        <end position="169"/>
    </location>
</feature>
<dbReference type="SMART" id="SM00484">
    <property type="entry name" value="XPGI"/>
    <property type="match status" value="1"/>
</dbReference>
<dbReference type="PANTHER" id="PTHR16171:SF7">
    <property type="entry name" value="DNA REPAIR PROTEIN RAD2"/>
    <property type="match status" value="1"/>
</dbReference>
<dbReference type="InterPro" id="IPR008918">
    <property type="entry name" value="HhH2"/>
</dbReference>
<dbReference type="SMART" id="SM00279">
    <property type="entry name" value="HhH2"/>
    <property type="match status" value="1"/>
</dbReference>
<dbReference type="InterPro" id="IPR006084">
    <property type="entry name" value="XPG/Rad2"/>
</dbReference>
<comment type="subcellular location">
    <subcellularLocation>
        <location evidence="1">Nucleus</location>
    </subcellularLocation>
</comment>
<dbReference type="PRINTS" id="PR00853">
    <property type="entry name" value="XPGRADSUPER"/>
</dbReference>
<feature type="region of interest" description="Disordered" evidence="3">
    <location>
        <begin position="153"/>
        <end position="198"/>
    </location>
</feature>
<feature type="domain" description="XPG-I" evidence="4">
    <location>
        <begin position="22"/>
        <end position="94"/>
    </location>
</feature>
<dbReference type="InterPro" id="IPR006086">
    <property type="entry name" value="XPG-I_dom"/>
</dbReference>
<dbReference type="AlphaFoldDB" id="A0A8D7FE35"/>
<evidence type="ECO:0000256" key="1">
    <source>
        <dbReference type="ARBA" id="ARBA00004123"/>
    </source>
</evidence>
<dbReference type="GO" id="GO:0005634">
    <property type="term" value="C:nucleus"/>
    <property type="evidence" value="ECO:0007669"/>
    <property type="project" value="UniProtKB-SubCell"/>
</dbReference>
<name>A0A8D7FE35_MUSAM</name>
<dbReference type="GO" id="GO:0004518">
    <property type="term" value="F:nuclease activity"/>
    <property type="evidence" value="ECO:0007669"/>
    <property type="project" value="InterPro"/>
</dbReference>
<sequence length="236" mass="26676">MLERDAESVKNEMFAECQELLQMFGLPYIIAPTEAKAQCAYMEMTNLVDGVVTDDSDVFLFGARNVYKNIFDDRKYVETYFVKVSVELERELGLDRDKLIRMALLLGSDYTEGVSGIGIVNEIEVIQAFSEEDGRQKFRQWVESPDPAILGKLVSGSHSNRSLKENNNGADAIKRSSQEDASEESVSRGHDDEKPTGNEAIKDIFIHKHRNVSKNWHIPPFPSEMFISAYTSPQVD</sequence>
<dbReference type="InterPro" id="IPR036279">
    <property type="entry name" value="5-3_exonuclease_C_sf"/>
</dbReference>
<feature type="compositionally biased region" description="Basic and acidic residues" evidence="3">
    <location>
        <begin position="185"/>
        <end position="198"/>
    </location>
</feature>
<dbReference type="GO" id="GO:0003677">
    <property type="term" value="F:DNA binding"/>
    <property type="evidence" value="ECO:0007669"/>
    <property type="project" value="InterPro"/>
</dbReference>
<evidence type="ECO:0000256" key="3">
    <source>
        <dbReference type="SAM" id="MobiDB-lite"/>
    </source>
</evidence>
<evidence type="ECO:0000256" key="2">
    <source>
        <dbReference type="ARBA" id="ARBA00023242"/>
    </source>
</evidence>
<accession>A0A8D7FE35</accession>
<dbReference type="SUPFAM" id="SSF88723">
    <property type="entry name" value="PIN domain-like"/>
    <property type="match status" value="1"/>
</dbReference>
<dbReference type="EMBL" id="HG996476">
    <property type="protein sequence ID" value="CAG1852146.1"/>
    <property type="molecule type" value="Genomic_DNA"/>
</dbReference>
<dbReference type="CDD" id="cd09868">
    <property type="entry name" value="PIN_XPG_RAD2"/>
    <property type="match status" value="1"/>
</dbReference>
<dbReference type="Pfam" id="PF00867">
    <property type="entry name" value="XPG_I"/>
    <property type="match status" value="1"/>
</dbReference>
<dbReference type="PANTHER" id="PTHR16171">
    <property type="entry name" value="DNA REPAIR PROTEIN COMPLEMENTING XP-G CELLS-RELATED"/>
    <property type="match status" value="1"/>
</dbReference>
<proteinExistence type="predicted"/>
<dbReference type="FunFam" id="1.10.150.20:FF:000050">
    <property type="entry name" value="DNA repair protein UVH3"/>
    <property type="match status" value="1"/>
</dbReference>